<reference evidence="9" key="1">
    <citation type="submission" date="2022-07" db="EMBL/GenBank/DDBJ databases">
        <title>Chromosome-level genome of Muraenolepis orangiensis.</title>
        <authorList>
            <person name="Kim J."/>
        </authorList>
    </citation>
    <scope>NUCLEOTIDE SEQUENCE</scope>
    <source>
        <strain evidence="9">KU_S4_2022</strain>
        <tissue evidence="9">Muscle</tissue>
    </source>
</reference>
<evidence type="ECO:0000313" key="10">
    <source>
        <dbReference type="Proteomes" id="UP001148018"/>
    </source>
</evidence>
<evidence type="ECO:0000256" key="1">
    <source>
        <dbReference type="ARBA" id="ARBA00004479"/>
    </source>
</evidence>
<sequence length="302" mass="33496">MAAAVMECKVFRTGRRLAGCNWTGSFLLLLLSSAIAGDASVYETEQFVKREYSLIKPYQGLGSSSSSHWDLLGGALVTPDHVRLTPDIQSRQGAVWSRVPCYLRDWELQVQFKVHGSGKKNFHGDGLAFWLTKERMQAGSVFGNMDLFTGLGVFVDTYANSDNNREQDGRPTEIGGCMAAIRNVDHDAFLLIRYTRNRLTIMKDVDGLREWRDCAEVTGLRLPLGYYFGASSATGDLSDNHDLISMKLFDLAEMLEVEEEAGLSGLQFLLAAGVCLLGVGALGVVGLLIFGRWQEKSRKRFY</sequence>
<dbReference type="Proteomes" id="UP001148018">
    <property type="component" value="Unassembled WGS sequence"/>
</dbReference>
<keyword evidence="2 6" id="KW-0812">Transmembrane</keyword>
<dbReference type="Pfam" id="PF03388">
    <property type="entry name" value="Lectin_leg-like"/>
    <property type="match status" value="2"/>
</dbReference>
<dbReference type="PANTHER" id="PTHR12223">
    <property type="entry name" value="VESICULAR MANNOSE-BINDING LECTIN"/>
    <property type="match status" value="1"/>
</dbReference>
<dbReference type="PANTHER" id="PTHR12223:SF20">
    <property type="entry name" value="VIP36-LIKE PROTEIN"/>
    <property type="match status" value="1"/>
</dbReference>
<dbReference type="EMBL" id="JANIIK010000044">
    <property type="protein sequence ID" value="KAJ3604629.1"/>
    <property type="molecule type" value="Genomic_DNA"/>
</dbReference>
<dbReference type="GO" id="GO:0030134">
    <property type="term" value="C:COPII-coated ER to Golgi transport vesicle"/>
    <property type="evidence" value="ECO:0007669"/>
    <property type="project" value="TreeGrafter"/>
</dbReference>
<feature type="signal peptide" evidence="7">
    <location>
        <begin position="1"/>
        <end position="39"/>
    </location>
</feature>
<dbReference type="GO" id="GO:0006888">
    <property type="term" value="P:endoplasmic reticulum to Golgi vesicle-mediated transport"/>
    <property type="evidence" value="ECO:0007669"/>
    <property type="project" value="TreeGrafter"/>
</dbReference>
<dbReference type="AlphaFoldDB" id="A0A9Q0IN39"/>
<accession>A0A9Q0IN39</accession>
<feature type="domain" description="L-type lectin-like" evidence="8">
    <location>
        <begin position="46"/>
        <end position="251"/>
    </location>
</feature>
<evidence type="ECO:0000259" key="8">
    <source>
        <dbReference type="PROSITE" id="PS51328"/>
    </source>
</evidence>
<dbReference type="GO" id="GO:0005537">
    <property type="term" value="F:D-mannose binding"/>
    <property type="evidence" value="ECO:0007669"/>
    <property type="project" value="TreeGrafter"/>
</dbReference>
<dbReference type="GO" id="GO:0005793">
    <property type="term" value="C:endoplasmic reticulum-Golgi intermediate compartment"/>
    <property type="evidence" value="ECO:0007669"/>
    <property type="project" value="TreeGrafter"/>
</dbReference>
<evidence type="ECO:0000256" key="6">
    <source>
        <dbReference type="SAM" id="Phobius"/>
    </source>
</evidence>
<name>A0A9Q0IN39_9TELE</name>
<protein>
    <recommendedName>
        <fullName evidence="8">L-type lectin-like domain-containing protein</fullName>
    </recommendedName>
</protein>
<dbReference type="GO" id="GO:0005789">
    <property type="term" value="C:endoplasmic reticulum membrane"/>
    <property type="evidence" value="ECO:0007669"/>
    <property type="project" value="TreeGrafter"/>
</dbReference>
<dbReference type="GO" id="GO:0000139">
    <property type="term" value="C:Golgi membrane"/>
    <property type="evidence" value="ECO:0007669"/>
    <property type="project" value="TreeGrafter"/>
</dbReference>
<dbReference type="PROSITE" id="PS51328">
    <property type="entry name" value="L_LECTIN_LIKE"/>
    <property type="match status" value="1"/>
</dbReference>
<dbReference type="InterPro" id="IPR051136">
    <property type="entry name" value="Intracellular_Lectin-GPT"/>
</dbReference>
<dbReference type="OrthoDB" id="270293at2759"/>
<comment type="caution">
    <text evidence="9">The sequence shown here is derived from an EMBL/GenBank/DDBJ whole genome shotgun (WGS) entry which is preliminary data.</text>
</comment>
<feature type="chain" id="PRO_5040295819" description="L-type lectin-like domain-containing protein" evidence="7">
    <location>
        <begin position="40"/>
        <end position="302"/>
    </location>
</feature>
<organism evidence="9 10">
    <name type="scientific">Muraenolepis orangiensis</name>
    <name type="common">Patagonian moray cod</name>
    <dbReference type="NCBI Taxonomy" id="630683"/>
    <lineage>
        <taxon>Eukaryota</taxon>
        <taxon>Metazoa</taxon>
        <taxon>Chordata</taxon>
        <taxon>Craniata</taxon>
        <taxon>Vertebrata</taxon>
        <taxon>Euteleostomi</taxon>
        <taxon>Actinopterygii</taxon>
        <taxon>Neopterygii</taxon>
        <taxon>Teleostei</taxon>
        <taxon>Neoteleostei</taxon>
        <taxon>Acanthomorphata</taxon>
        <taxon>Zeiogadaria</taxon>
        <taxon>Gadariae</taxon>
        <taxon>Gadiformes</taxon>
        <taxon>Muraenolepidoidei</taxon>
        <taxon>Muraenolepididae</taxon>
        <taxon>Muraenolepis</taxon>
    </lineage>
</organism>
<evidence type="ECO:0000256" key="2">
    <source>
        <dbReference type="ARBA" id="ARBA00022692"/>
    </source>
</evidence>
<evidence type="ECO:0000256" key="7">
    <source>
        <dbReference type="SAM" id="SignalP"/>
    </source>
</evidence>
<proteinExistence type="predicted"/>
<dbReference type="Gene3D" id="2.60.120.200">
    <property type="match status" value="1"/>
</dbReference>
<feature type="transmembrane region" description="Helical" evidence="6">
    <location>
        <begin position="268"/>
        <end position="290"/>
    </location>
</feature>
<keyword evidence="3 7" id="KW-0732">Signal</keyword>
<dbReference type="SUPFAM" id="SSF49899">
    <property type="entry name" value="Concanavalin A-like lectins/glucanases"/>
    <property type="match status" value="1"/>
</dbReference>
<keyword evidence="4 6" id="KW-1133">Transmembrane helix</keyword>
<evidence type="ECO:0000256" key="4">
    <source>
        <dbReference type="ARBA" id="ARBA00022989"/>
    </source>
</evidence>
<evidence type="ECO:0000256" key="5">
    <source>
        <dbReference type="ARBA" id="ARBA00023136"/>
    </source>
</evidence>
<comment type="subcellular location">
    <subcellularLocation>
        <location evidence="1">Membrane</location>
        <topology evidence="1">Single-pass type I membrane protein</topology>
    </subcellularLocation>
</comment>
<dbReference type="InterPro" id="IPR013320">
    <property type="entry name" value="ConA-like_dom_sf"/>
</dbReference>
<dbReference type="InterPro" id="IPR005052">
    <property type="entry name" value="Lectin_leg"/>
</dbReference>
<keyword evidence="5 6" id="KW-0472">Membrane</keyword>
<evidence type="ECO:0000256" key="3">
    <source>
        <dbReference type="ARBA" id="ARBA00022729"/>
    </source>
</evidence>
<evidence type="ECO:0000313" key="9">
    <source>
        <dbReference type="EMBL" id="KAJ3604629.1"/>
    </source>
</evidence>
<gene>
    <name evidence="9" type="ORF">NHX12_029369</name>
</gene>
<keyword evidence="10" id="KW-1185">Reference proteome</keyword>